<dbReference type="PROSITE" id="PS00356">
    <property type="entry name" value="HTH_LACI_1"/>
    <property type="match status" value="1"/>
</dbReference>
<reference evidence="6" key="1">
    <citation type="journal article" date="2019" name="Int. J. Syst. Evol. Microbiol.">
        <title>The Global Catalogue of Microorganisms (GCM) 10K type strain sequencing project: providing services to taxonomists for standard genome sequencing and annotation.</title>
        <authorList>
            <consortium name="The Broad Institute Genomics Platform"/>
            <consortium name="The Broad Institute Genome Sequencing Center for Infectious Disease"/>
            <person name="Wu L."/>
            <person name="Ma J."/>
        </authorList>
    </citation>
    <scope>NUCLEOTIDE SEQUENCE [LARGE SCALE GENOMIC DNA]</scope>
    <source>
        <strain evidence="6">CCUG 42722</strain>
    </source>
</reference>
<dbReference type="CDD" id="cd01392">
    <property type="entry name" value="HTH_LacI"/>
    <property type="match status" value="1"/>
</dbReference>
<dbReference type="PROSITE" id="PS50932">
    <property type="entry name" value="HTH_LACI_2"/>
    <property type="match status" value="1"/>
</dbReference>
<evidence type="ECO:0000256" key="1">
    <source>
        <dbReference type="ARBA" id="ARBA00023015"/>
    </source>
</evidence>
<accession>A0ABV9HC04</accession>
<sequence length="355" mass="37318">MVGRPSTGRPTLADVAREAGVSPGTASKALNGRLDIAEDTRQRVLEAVAMLGYRPTTAQWEPTRTRTIAAVTDVVTSPYISNVLQGLLAAATGARTDVLVRLAPDRAVRATKAAARAWVAEQKESGVVGIVGITLAEPNAVLQAAKEVYMPFVMIDPVSLDDPRTISVGSANWAGARTATEHLLELGHRRIAWIGGPTASAAARERFHGYRAALDSAGISLDQTLVRSDPFSIETGLVHGRELLSLPEPPTAVVTGDDEIAVGVLAAARELQVSVPEQLSVVGFDDTPQASWTTPQLTSVHQPLAGMGQMAVETVLAMADGVQPASRHIQLATSLTVRDSTAPPPGATEERATKD</sequence>
<name>A0ABV9HC04_9MICO</name>
<evidence type="ECO:0000259" key="4">
    <source>
        <dbReference type="PROSITE" id="PS50932"/>
    </source>
</evidence>
<organism evidence="5 6">
    <name type="scientific">Promicromonospora alba</name>
    <dbReference type="NCBI Taxonomy" id="1616110"/>
    <lineage>
        <taxon>Bacteria</taxon>
        <taxon>Bacillati</taxon>
        <taxon>Actinomycetota</taxon>
        <taxon>Actinomycetes</taxon>
        <taxon>Micrococcales</taxon>
        <taxon>Promicromonosporaceae</taxon>
        <taxon>Promicromonospora</taxon>
    </lineage>
</organism>
<evidence type="ECO:0000313" key="5">
    <source>
        <dbReference type="EMBL" id="MFC4627523.1"/>
    </source>
</evidence>
<dbReference type="InterPro" id="IPR046335">
    <property type="entry name" value="LacI/GalR-like_sensor"/>
</dbReference>
<dbReference type="InterPro" id="IPR000843">
    <property type="entry name" value="HTH_LacI"/>
</dbReference>
<dbReference type="Pfam" id="PF13377">
    <property type="entry name" value="Peripla_BP_3"/>
    <property type="match status" value="1"/>
</dbReference>
<dbReference type="EMBL" id="JBHSFI010000002">
    <property type="protein sequence ID" value="MFC4627523.1"/>
    <property type="molecule type" value="Genomic_DNA"/>
</dbReference>
<dbReference type="PANTHER" id="PTHR30146">
    <property type="entry name" value="LACI-RELATED TRANSCRIPTIONAL REPRESSOR"/>
    <property type="match status" value="1"/>
</dbReference>
<feature type="domain" description="HTH lacI-type" evidence="4">
    <location>
        <begin position="10"/>
        <end position="55"/>
    </location>
</feature>
<dbReference type="Pfam" id="PF00356">
    <property type="entry name" value="LacI"/>
    <property type="match status" value="1"/>
</dbReference>
<dbReference type="InterPro" id="IPR028082">
    <property type="entry name" value="Peripla_BP_I"/>
</dbReference>
<dbReference type="Gene3D" id="1.10.260.40">
    <property type="entry name" value="lambda repressor-like DNA-binding domains"/>
    <property type="match status" value="1"/>
</dbReference>
<dbReference type="GO" id="GO:0003677">
    <property type="term" value="F:DNA binding"/>
    <property type="evidence" value="ECO:0007669"/>
    <property type="project" value="UniProtKB-KW"/>
</dbReference>
<keyword evidence="3" id="KW-0804">Transcription</keyword>
<dbReference type="SUPFAM" id="SSF47413">
    <property type="entry name" value="lambda repressor-like DNA-binding domains"/>
    <property type="match status" value="1"/>
</dbReference>
<dbReference type="SUPFAM" id="SSF53822">
    <property type="entry name" value="Periplasmic binding protein-like I"/>
    <property type="match status" value="1"/>
</dbReference>
<evidence type="ECO:0000256" key="2">
    <source>
        <dbReference type="ARBA" id="ARBA00023125"/>
    </source>
</evidence>
<evidence type="ECO:0000256" key="3">
    <source>
        <dbReference type="ARBA" id="ARBA00023163"/>
    </source>
</evidence>
<dbReference type="RefSeq" id="WP_377132748.1">
    <property type="nucleotide sequence ID" value="NZ_JBHSFI010000002.1"/>
</dbReference>
<dbReference type="Proteomes" id="UP001596011">
    <property type="component" value="Unassembled WGS sequence"/>
</dbReference>
<keyword evidence="6" id="KW-1185">Reference proteome</keyword>
<dbReference type="SMART" id="SM00354">
    <property type="entry name" value="HTH_LACI"/>
    <property type="match status" value="1"/>
</dbReference>
<keyword evidence="1" id="KW-0805">Transcription regulation</keyword>
<proteinExistence type="predicted"/>
<protein>
    <submittedName>
        <fullName evidence="5">LacI family DNA-binding transcriptional regulator</fullName>
    </submittedName>
</protein>
<keyword evidence="2 5" id="KW-0238">DNA-binding</keyword>
<gene>
    <name evidence="5" type="ORF">ACFO6V_04700</name>
</gene>
<dbReference type="PANTHER" id="PTHR30146:SF153">
    <property type="entry name" value="LACTOSE OPERON REPRESSOR"/>
    <property type="match status" value="1"/>
</dbReference>
<evidence type="ECO:0000313" key="6">
    <source>
        <dbReference type="Proteomes" id="UP001596011"/>
    </source>
</evidence>
<dbReference type="Gene3D" id="3.40.50.2300">
    <property type="match status" value="2"/>
</dbReference>
<comment type="caution">
    <text evidence="5">The sequence shown here is derived from an EMBL/GenBank/DDBJ whole genome shotgun (WGS) entry which is preliminary data.</text>
</comment>
<dbReference type="InterPro" id="IPR010982">
    <property type="entry name" value="Lambda_DNA-bd_dom_sf"/>
</dbReference>